<feature type="chain" id="PRO_5020638290" description="Holin (3TMs family)" evidence="2">
    <location>
        <begin position="24"/>
        <end position="181"/>
    </location>
</feature>
<evidence type="ECO:0008006" key="5">
    <source>
        <dbReference type="Google" id="ProtNLM"/>
    </source>
</evidence>
<proteinExistence type="predicted"/>
<organism evidence="3 4">
    <name type="scientific">Azospirillum brasilense</name>
    <dbReference type="NCBI Taxonomy" id="192"/>
    <lineage>
        <taxon>Bacteria</taxon>
        <taxon>Pseudomonadati</taxon>
        <taxon>Pseudomonadota</taxon>
        <taxon>Alphaproteobacteria</taxon>
        <taxon>Rhodospirillales</taxon>
        <taxon>Azospirillaceae</taxon>
        <taxon>Azospirillum</taxon>
    </lineage>
</organism>
<reference evidence="3 4" key="1">
    <citation type="submission" date="2018-09" db="EMBL/GenBank/DDBJ databases">
        <title>Whole genome based analysis of evolution and adaptive divergence in Indian and Brazilian strains of Azospirillum brasilense.</title>
        <authorList>
            <person name="Singh C."/>
            <person name="Tripathi A.K."/>
        </authorList>
    </citation>
    <scope>NUCLEOTIDE SEQUENCE [LARGE SCALE GENOMIC DNA]</scope>
    <source>
        <strain evidence="3 4">MTCC4036</strain>
    </source>
</reference>
<keyword evidence="1" id="KW-0472">Membrane</keyword>
<protein>
    <recommendedName>
        <fullName evidence="5">Holin (3TMs family)</fullName>
    </recommendedName>
</protein>
<keyword evidence="2" id="KW-0732">Signal</keyword>
<keyword evidence="1" id="KW-0812">Transmembrane</keyword>
<evidence type="ECO:0000313" key="3">
    <source>
        <dbReference type="EMBL" id="QCO03018.1"/>
    </source>
</evidence>
<keyword evidence="1" id="KW-1133">Transmembrane helix</keyword>
<feature type="signal peptide" evidence="2">
    <location>
        <begin position="1"/>
        <end position="23"/>
    </location>
</feature>
<dbReference type="EMBL" id="CP032330">
    <property type="protein sequence ID" value="QCO03018.1"/>
    <property type="molecule type" value="Genomic_DNA"/>
</dbReference>
<name>A0A4D8PZZ6_AZOBR</name>
<feature type="transmembrane region" description="Helical" evidence="1">
    <location>
        <begin position="111"/>
        <end position="134"/>
    </location>
</feature>
<gene>
    <name evidence="3" type="ORF">D3867_13950</name>
</gene>
<dbReference type="Proteomes" id="UP000298596">
    <property type="component" value="Chromosome"/>
</dbReference>
<feature type="transmembrane region" description="Helical" evidence="1">
    <location>
        <begin position="146"/>
        <end position="166"/>
    </location>
</feature>
<evidence type="ECO:0000256" key="2">
    <source>
        <dbReference type="SAM" id="SignalP"/>
    </source>
</evidence>
<sequence>MLPLLIPIISALAPVLLPEVAKAALGSGETAQKVGEAAVSVVSAVTGLPITTPEGAAHAAATVKDDPAMLAELYRQQGDQVVALLRLDNEDRADARAQTVELAKAGSRISWGAPVVSVIVLVGFFSVMALLFVIPKEDMAERTFNLLNMLFGALVLGFGQVTNYWLGSSAGSAAKDKLLRK</sequence>
<evidence type="ECO:0000256" key="1">
    <source>
        <dbReference type="SAM" id="Phobius"/>
    </source>
</evidence>
<dbReference type="AlphaFoldDB" id="A0A4D8PZZ6"/>
<accession>A0A4D8PZZ6</accession>
<evidence type="ECO:0000313" key="4">
    <source>
        <dbReference type="Proteomes" id="UP000298596"/>
    </source>
</evidence>